<dbReference type="InterPro" id="IPR035919">
    <property type="entry name" value="EAL_sf"/>
</dbReference>
<dbReference type="AlphaFoldDB" id="A0A4Q9VJK3"/>
<evidence type="ECO:0000259" key="2">
    <source>
        <dbReference type="PROSITE" id="PS50883"/>
    </source>
</evidence>
<gene>
    <name evidence="4" type="ORF">EYW49_17840</name>
</gene>
<dbReference type="SUPFAM" id="SSF55785">
    <property type="entry name" value="PYP-like sensor domain (PAS domain)"/>
    <property type="match status" value="1"/>
</dbReference>
<keyword evidence="5" id="KW-1185">Reference proteome</keyword>
<dbReference type="SMART" id="SM00267">
    <property type="entry name" value="GGDEF"/>
    <property type="match status" value="1"/>
</dbReference>
<dbReference type="Proteomes" id="UP000292781">
    <property type="component" value="Unassembled WGS sequence"/>
</dbReference>
<keyword evidence="1" id="KW-0472">Membrane</keyword>
<proteinExistence type="predicted"/>
<dbReference type="PROSITE" id="PS50887">
    <property type="entry name" value="GGDEF"/>
    <property type="match status" value="1"/>
</dbReference>
<dbReference type="Gene3D" id="3.30.450.20">
    <property type="entry name" value="PAS domain"/>
    <property type="match status" value="1"/>
</dbReference>
<organism evidence="4 5">
    <name type="scientific">Siculibacillus lacustris</name>
    <dbReference type="NCBI Taxonomy" id="1549641"/>
    <lineage>
        <taxon>Bacteria</taxon>
        <taxon>Pseudomonadati</taxon>
        <taxon>Pseudomonadota</taxon>
        <taxon>Alphaproteobacteria</taxon>
        <taxon>Hyphomicrobiales</taxon>
        <taxon>Ancalomicrobiaceae</taxon>
        <taxon>Siculibacillus</taxon>
    </lineage>
</organism>
<dbReference type="SUPFAM" id="SSF141868">
    <property type="entry name" value="EAL domain-like"/>
    <property type="match status" value="1"/>
</dbReference>
<dbReference type="CDD" id="cd01948">
    <property type="entry name" value="EAL"/>
    <property type="match status" value="1"/>
</dbReference>
<feature type="transmembrane region" description="Helical" evidence="1">
    <location>
        <begin position="52"/>
        <end position="74"/>
    </location>
</feature>
<feature type="transmembrane region" description="Helical" evidence="1">
    <location>
        <begin position="80"/>
        <end position="102"/>
    </location>
</feature>
<comment type="caution">
    <text evidence="4">The sequence shown here is derived from an EMBL/GenBank/DDBJ whole genome shotgun (WGS) entry which is preliminary data.</text>
</comment>
<dbReference type="PANTHER" id="PTHR44757:SF2">
    <property type="entry name" value="BIOFILM ARCHITECTURE MAINTENANCE PROTEIN MBAA"/>
    <property type="match status" value="1"/>
</dbReference>
<accession>A0A4Q9VJK3</accession>
<dbReference type="SMART" id="SM00052">
    <property type="entry name" value="EAL"/>
    <property type="match status" value="1"/>
</dbReference>
<reference evidence="4 5" key="1">
    <citation type="submission" date="2019-02" db="EMBL/GenBank/DDBJ databases">
        <title>Siculibacillus lacustris gen. nov., sp. nov., a new rosette-forming bacterium isolated from a freshwater crater lake (Lake St. Ana, Romania).</title>
        <authorList>
            <person name="Felfoldi T."/>
            <person name="Marton Z."/>
            <person name="Szabo A."/>
            <person name="Mentes A."/>
            <person name="Boka K."/>
            <person name="Marialigeti K."/>
            <person name="Mathe I."/>
            <person name="Koncz M."/>
            <person name="Schumann P."/>
            <person name="Toth E."/>
        </authorList>
    </citation>
    <scope>NUCLEOTIDE SEQUENCE [LARGE SCALE GENOMIC DNA]</scope>
    <source>
        <strain evidence="4 5">SA-279</strain>
    </source>
</reference>
<sequence>MWGRFRTNTVGDRTHGSIVRRIGRIFGIAAIDDRPIDEETARHIRGDQIAAIVDLVPMSSAANIVNLAIVVQVFRGQIAWSFLASWAAAVLLFVGLALRNWVKTRGRTRPTASARAIDRMTLHAVALAILWGLMPIVVVPGADGQHRLMIEVLATGMAAGGAFSLSTVPRASILYVWIIIASLITTMLIAETQFGWPAHLVMVAMWVLFGVYLTRNVSALATRFIENARNRAELTEKNDVIALLLRDFQEHGGDWLWETDGEGLLVEPSARLTEVSGRAAGELEGLPIRALVAGDPEGGGRHLLDAMEWYDTFRDLIVRLEIGDQMRSWSLTGRPVFRASGVFCGYQGVGSDVTERLAAEARATFLAETDTVTGLANRLKFSFELERAVADPEGAGRATLFYLDLDQFKSVNDTMGHPVGDALLTQVGERLKACSGPGMVVARIGGDEFAILAPADDRPDHATQVAEEILATFDTPFTLDGADFAIGTSIGIAIGPEDGRTPHELMKAADLALYRAKAEGRGIFRFYEPGMDARARRRRQLEQGLRAAMGTEQLYLVYQPIIATQNGQITGFETLLRWHSPEFGHVSPAEFVPIAEECKLIVPIGEWVLRTATREAASWPRHLKISVNLSAVQFRNRRLLATVVKALDDSGLPPNRLQVEITESTLLDAGEHTLTMLRDLRVLGIRVALDDFGTGYSSLNYLRKFPFDKVKIDKRFIDDIDTNAQSRAIVKAILDLTAALGMSTVAEGVETHFQMAELQRLGCDEIQGYVISAAVDVDAIHDMLRRDVACEPGCGELVEPIDLDFVDIEPHELEHRDAVA</sequence>
<dbReference type="OrthoDB" id="9814202at2"/>
<evidence type="ECO:0000256" key="1">
    <source>
        <dbReference type="SAM" id="Phobius"/>
    </source>
</evidence>
<dbReference type="InterPro" id="IPR001633">
    <property type="entry name" value="EAL_dom"/>
</dbReference>
<feature type="transmembrane region" description="Helical" evidence="1">
    <location>
        <begin position="148"/>
        <end position="165"/>
    </location>
</feature>
<dbReference type="InterPro" id="IPR043128">
    <property type="entry name" value="Rev_trsase/Diguanyl_cyclase"/>
</dbReference>
<dbReference type="SUPFAM" id="SSF55073">
    <property type="entry name" value="Nucleotide cyclase"/>
    <property type="match status" value="1"/>
</dbReference>
<dbReference type="InterPro" id="IPR000160">
    <property type="entry name" value="GGDEF_dom"/>
</dbReference>
<evidence type="ECO:0000259" key="3">
    <source>
        <dbReference type="PROSITE" id="PS50887"/>
    </source>
</evidence>
<evidence type="ECO:0000313" key="5">
    <source>
        <dbReference type="Proteomes" id="UP000292781"/>
    </source>
</evidence>
<name>A0A4Q9VJK3_9HYPH</name>
<dbReference type="PROSITE" id="PS50883">
    <property type="entry name" value="EAL"/>
    <property type="match status" value="1"/>
</dbReference>
<keyword evidence="1" id="KW-1133">Transmembrane helix</keyword>
<dbReference type="Pfam" id="PF00990">
    <property type="entry name" value="GGDEF"/>
    <property type="match status" value="1"/>
</dbReference>
<dbReference type="CDD" id="cd01949">
    <property type="entry name" value="GGDEF"/>
    <property type="match status" value="1"/>
</dbReference>
<dbReference type="InterPro" id="IPR052155">
    <property type="entry name" value="Biofilm_reg_signaling"/>
</dbReference>
<dbReference type="Gene3D" id="3.30.70.270">
    <property type="match status" value="1"/>
</dbReference>
<feature type="transmembrane region" description="Helical" evidence="1">
    <location>
        <begin position="172"/>
        <end position="190"/>
    </location>
</feature>
<dbReference type="NCBIfam" id="TIGR00254">
    <property type="entry name" value="GGDEF"/>
    <property type="match status" value="1"/>
</dbReference>
<protein>
    <submittedName>
        <fullName evidence="4">EAL domain-containing protein</fullName>
    </submittedName>
</protein>
<keyword evidence="1" id="KW-0812">Transmembrane</keyword>
<dbReference type="EMBL" id="SJFN01000032">
    <property type="protein sequence ID" value="TBW34608.1"/>
    <property type="molecule type" value="Genomic_DNA"/>
</dbReference>
<dbReference type="Pfam" id="PF00563">
    <property type="entry name" value="EAL"/>
    <property type="match status" value="1"/>
</dbReference>
<dbReference type="PANTHER" id="PTHR44757">
    <property type="entry name" value="DIGUANYLATE CYCLASE DGCP"/>
    <property type="match status" value="1"/>
</dbReference>
<feature type="transmembrane region" description="Helical" evidence="1">
    <location>
        <begin position="122"/>
        <end position="142"/>
    </location>
</feature>
<evidence type="ECO:0000313" key="4">
    <source>
        <dbReference type="EMBL" id="TBW34608.1"/>
    </source>
</evidence>
<feature type="domain" description="GGDEF" evidence="3">
    <location>
        <begin position="396"/>
        <end position="529"/>
    </location>
</feature>
<dbReference type="InterPro" id="IPR035965">
    <property type="entry name" value="PAS-like_dom_sf"/>
</dbReference>
<dbReference type="Gene3D" id="3.20.20.450">
    <property type="entry name" value="EAL domain"/>
    <property type="match status" value="1"/>
</dbReference>
<feature type="domain" description="EAL" evidence="2">
    <location>
        <begin position="538"/>
        <end position="788"/>
    </location>
</feature>
<dbReference type="InterPro" id="IPR029787">
    <property type="entry name" value="Nucleotide_cyclase"/>
</dbReference>